<keyword evidence="3" id="KW-0235">DNA replication</keyword>
<accession>A0A133XGQ0</accession>
<dbReference type="InterPro" id="IPR029319">
    <property type="entry name" value="DNA_ligase_OB"/>
</dbReference>
<reference evidence="10 11" key="1">
    <citation type="submission" date="2015-12" db="EMBL/GenBank/DDBJ databases">
        <title>Nitrous oxide reduction kinetics distinguish bacteria harboring typical versus atypical NosZ.</title>
        <authorList>
            <person name="Yoon S."/>
            <person name="Nissen S."/>
            <person name="Park D."/>
            <person name="Sanford R.A."/>
            <person name="Loeffler F.E."/>
        </authorList>
    </citation>
    <scope>NUCLEOTIDE SEQUENCE [LARGE SCALE GENOMIC DNA]</scope>
    <source>
        <strain evidence="10 11">ATCC BAA-841</strain>
    </source>
</reference>
<dbReference type="Pfam" id="PF14743">
    <property type="entry name" value="DNA_ligase_OB_2"/>
    <property type="match status" value="1"/>
</dbReference>
<dbReference type="Pfam" id="PF01068">
    <property type="entry name" value="DNA_ligase_A_M"/>
    <property type="match status" value="1"/>
</dbReference>
<protein>
    <submittedName>
        <fullName evidence="10">ATP-dependent DNA ligase</fullName>
    </submittedName>
</protein>
<keyword evidence="7" id="KW-0732">Signal</keyword>
<dbReference type="SUPFAM" id="SSF50249">
    <property type="entry name" value="Nucleic acid-binding proteins"/>
    <property type="match status" value="1"/>
</dbReference>
<comment type="catalytic activity">
    <reaction evidence="6">
        <text>ATP + (deoxyribonucleotide)n-3'-hydroxyl + 5'-phospho-(deoxyribonucleotide)m = (deoxyribonucleotide)n+m + AMP + diphosphate.</text>
        <dbReference type="EC" id="6.5.1.1"/>
    </reaction>
</comment>
<dbReference type="SUPFAM" id="SSF56091">
    <property type="entry name" value="DNA ligase/mRNA capping enzyme, catalytic domain"/>
    <property type="match status" value="1"/>
</dbReference>
<dbReference type="GO" id="GO:0003910">
    <property type="term" value="F:DNA ligase (ATP) activity"/>
    <property type="evidence" value="ECO:0007669"/>
    <property type="project" value="UniProtKB-EC"/>
</dbReference>
<dbReference type="RefSeq" id="WP_066883425.1">
    <property type="nucleotide sequence ID" value="NZ_LODL01000021.1"/>
</dbReference>
<dbReference type="EMBL" id="LODL01000021">
    <property type="protein sequence ID" value="KXB30117.1"/>
    <property type="molecule type" value="Genomic_DNA"/>
</dbReference>
<feature type="chain" id="PRO_5007459678" evidence="7">
    <location>
        <begin position="23"/>
        <end position="279"/>
    </location>
</feature>
<dbReference type="PANTHER" id="PTHR47810">
    <property type="entry name" value="DNA LIGASE"/>
    <property type="match status" value="1"/>
</dbReference>
<keyword evidence="11" id="KW-1185">Reference proteome</keyword>
<dbReference type="GO" id="GO:0005524">
    <property type="term" value="F:ATP binding"/>
    <property type="evidence" value="ECO:0007669"/>
    <property type="project" value="InterPro"/>
</dbReference>
<evidence type="ECO:0000313" key="11">
    <source>
        <dbReference type="Proteomes" id="UP000070186"/>
    </source>
</evidence>
<name>A0A133XGQ0_9RHOO</name>
<evidence type="ECO:0000259" key="9">
    <source>
        <dbReference type="Pfam" id="PF14743"/>
    </source>
</evidence>
<evidence type="ECO:0000256" key="3">
    <source>
        <dbReference type="ARBA" id="ARBA00022705"/>
    </source>
</evidence>
<dbReference type="CDD" id="cd07896">
    <property type="entry name" value="Adenylation_kDNA_ligase_like"/>
    <property type="match status" value="1"/>
</dbReference>
<dbReference type="CDD" id="cd08041">
    <property type="entry name" value="OBF_kDNA_ligase_like"/>
    <property type="match status" value="1"/>
</dbReference>
<feature type="domain" description="ATP-dependent DNA ligase family profile" evidence="8">
    <location>
        <begin position="128"/>
        <end position="198"/>
    </location>
</feature>
<evidence type="ECO:0000256" key="1">
    <source>
        <dbReference type="ARBA" id="ARBA00001968"/>
    </source>
</evidence>
<dbReference type="GO" id="GO:0006310">
    <property type="term" value="P:DNA recombination"/>
    <property type="evidence" value="ECO:0007669"/>
    <property type="project" value="InterPro"/>
</dbReference>
<evidence type="ECO:0000256" key="5">
    <source>
        <dbReference type="ARBA" id="ARBA00023204"/>
    </source>
</evidence>
<evidence type="ECO:0000259" key="8">
    <source>
        <dbReference type="Pfam" id="PF01068"/>
    </source>
</evidence>
<dbReference type="GO" id="GO:0006281">
    <property type="term" value="P:DNA repair"/>
    <property type="evidence" value="ECO:0007669"/>
    <property type="project" value="UniProtKB-KW"/>
</dbReference>
<keyword evidence="2 10" id="KW-0436">Ligase</keyword>
<dbReference type="Gene3D" id="3.30.470.30">
    <property type="entry name" value="DNA ligase/mRNA capping enzyme"/>
    <property type="match status" value="1"/>
</dbReference>
<dbReference type="Gene3D" id="3.30.1490.70">
    <property type="match status" value="1"/>
</dbReference>
<gene>
    <name evidence="10" type="ORF">AT959_12125</name>
</gene>
<dbReference type="AlphaFoldDB" id="A0A133XGQ0"/>
<organism evidence="10 11">
    <name type="scientific">Dechloromonas denitrificans</name>
    <dbReference type="NCBI Taxonomy" id="281362"/>
    <lineage>
        <taxon>Bacteria</taxon>
        <taxon>Pseudomonadati</taxon>
        <taxon>Pseudomonadota</taxon>
        <taxon>Betaproteobacteria</taxon>
        <taxon>Rhodocyclales</taxon>
        <taxon>Azonexaceae</taxon>
        <taxon>Dechloromonas</taxon>
    </lineage>
</organism>
<dbReference type="GO" id="GO:0006260">
    <property type="term" value="P:DNA replication"/>
    <property type="evidence" value="ECO:0007669"/>
    <property type="project" value="UniProtKB-KW"/>
</dbReference>
<evidence type="ECO:0000313" key="10">
    <source>
        <dbReference type="EMBL" id="KXB30117.1"/>
    </source>
</evidence>
<dbReference type="NCBIfam" id="NF006592">
    <property type="entry name" value="PRK09125.1"/>
    <property type="match status" value="1"/>
</dbReference>
<dbReference type="Proteomes" id="UP000070186">
    <property type="component" value="Unassembled WGS sequence"/>
</dbReference>
<comment type="caution">
    <text evidence="10">The sequence shown here is derived from an EMBL/GenBank/DDBJ whole genome shotgun (WGS) entry which is preliminary data.</text>
</comment>
<evidence type="ECO:0000256" key="2">
    <source>
        <dbReference type="ARBA" id="ARBA00022598"/>
    </source>
</evidence>
<dbReference type="Gene3D" id="2.40.50.140">
    <property type="entry name" value="Nucleic acid-binding proteins"/>
    <property type="match status" value="1"/>
</dbReference>
<keyword evidence="5" id="KW-0234">DNA repair</keyword>
<evidence type="ECO:0000256" key="7">
    <source>
        <dbReference type="SAM" id="SignalP"/>
    </source>
</evidence>
<dbReference type="InterPro" id="IPR050326">
    <property type="entry name" value="NAD_dep_DNA_ligaseB"/>
</dbReference>
<proteinExistence type="predicted"/>
<dbReference type="InterPro" id="IPR012340">
    <property type="entry name" value="NA-bd_OB-fold"/>
</dbReference>
<feature type="domain" description="DNA ligase OB-like" evidence="9">
    <location>
        <begin position="212"/>
        <end position="277"/>
    </location>
</feature>
<feature type="signal peptide" evidence="7">
    <location>
        <begin position="1"/>
        <end position="22"/>
    </location>
</feature>
<evidence type="ECO:0000256" key="4">
    <source>
        <dbReference type="ARBA" id="ARBA00022763"/>
    </source>
</evidence>
<sequence length="279" mass="31306">MSRLLRALLLGLALVQPLYTFAAEPPAILLGQTYRGQVDVSHYLISEKLDGVRAIWNGTTLRFRSGKEIQAPRWFLDGLPKESLDGELWMGRGSFERLSGAVRRDSPDDAGWRQVRYMIFELPGAAGSFRERAEAIRQIIRQASVPWLREIEQFSVVDRSALQTHFSKVVKAGGEGLILHHADAEYQTGRSDVLLKMKPWDDAEAEVVGYKPGKGKYVGALGALRVRMPDGKEFYLGSGFTDEQRRNPPEIGTVVTYGHREFTANGLPRFATFLRVRGE</sequence>
<evidence type="ECO:0000256" key="6">
    <source>
        <dbReference type="ARBA" id="ARBA00034003"/>
    </source>
</evidence>
<dbReference type="PANTHER" id="PTHR47810:SF1">
    <property type="entry name" value="DNA LIGASE B"/>
    <property type="match status" value="1"/>
</dbReference>
<dbReference type="STRING" id="281362.AT959_12125"/>
<comment type="cofactor">
    <cofactor evidence="1">
        <name>a divalent metal cation</name>
        <dbReference type="ChEBI" id="CHEBI:60240"/>
    </cofactor>
</comment>
<dbReference type="InterPro" id="IPR012310">
    <property type="entry name" value="DNA_ligase_ATP-dep_cent"/>
</dbReference>
<keyword evidence="4" id="KW-0227">DNA damage</keyword>